<gene>
    <name evidence="1" type="ORF">K3G42_026968</name>
</gene>
<evidence type="ECO:0000313" key="1">
    <source>
        <dbReference type="EMBL" id="KAH8002654.1"/>
    </source>
</evidence>
<keyword evidence="2" id="KW-1185">Reference proteome</keyword>
<name>A0ACB8FB54_9SAUR</name>
<reference evidence="1" key="1">
    <citation type="submission" date="2021-08" db="EMBL/GenBank/DDBJ databases">
        <title>The first chromosome-level gecko genome reveals the dynamic sex chromosomes of Neotropical dwarf geckos (Sphaerodactylidae: Sphaerodactylus).</title>
        <authorList>
            <person name="Pinto B.J."/>
            <person name="Keating S.E."/>
            <person name="Gamble T."/>
        </authorList>
    </citation>
    <scope>NUCLEOTIDE SEQUENCE</scope>
    <source>
        <strain evidence="1">TG3544</strain>
    </source>
</reference>
<dbReference type="Proteomes" id="UP000827872">
    <property type="component" value="Linkage Group LG08"/>
</dbReference>
<comment type="caution">
    <text evidence="1">The sequence shown here is derived from an EMBL/GenBank/DDBJ whole genome shotgun (WGS) entry which is preliminary data.</text>
</comment>
<sequence length="185" mass="21287">MKHLPGPQKKALSCVEAVLSFARQEVEKHKEHHADYEPQDFIDLYLLQMQKSKNDPNSTYNEDNLLQCIFQFFIGGLETTSLTLRWGLLLMANLPDIQEKVHKEIEDVLGSSQSFTYQDRKKLNYTNAVIHEIQRSQYVFFIGAPRRCTKDVDMLGFLIPKTSKARNIQGSSGPLRSLVRLSGEW</sequence>
<evidence type="ECO:0000313" key="2">
    <source>
        <dbReference type="Proteomes" id="UP000827872"/>
    </source>
</evidence>
<dbReference type="EMBL" id="CM037621">
    <property type="protein sequence ID" value="KAH8002654.1"/>
    <property type="molecule type" value="Genomic_DNA"/>
</dbReference>
<protein>
    <submittedName>
        <fullName evidence="1">Uncharacterized protein</fullName>
    </submittedName>
</protein>
<proteinExistence type="predicted"/>
<accession>A0ACB8FB54</accession>
<organism evidence="1 2">
    <name type="scientific">Sphaerodactylus townsendi</name>
    <dbReference type="NCBI Taxonomy" id="933632"/>
    <lineage>
        <taxon>Eukaryota</taxon>
        <taxon>Metazoa</taxon>
        <taxon>Chordata</taxon>
        <taxon>Craniata</taxon>
        <taxon>Vertebrata</taxon>
        <taxon>Euteleostomi</taxon>
        <taxon>Lepidosauria</taxon>
        <taxon>Squamata</taxon>
        <taxon>Bifurcata</taxon>
        <taxon>Gekkota</taxon>
        <taxon>Sphaerodactylidae</taxon>
        <taxon>Sphaerodactylus</taxon>
    </lineage>
</organism>